<keyword evidence="2" id="KW-1185">Reference proteome</keyword>
<name>A0ACC6QYY4_9GAMM</name>
<evidence type="ECO:0000313" key="1">
    <source>
        <dbReference type="EMBL" id="MEL0602803.1"/>
    </source>
</evidence>
<organism evidence="1 2">
    <name type="scientific">Pseudoalteromonas undina</name>
    <dbReference type="NCBI Taxonomy" id="43660"/>
    <lineage>
        <taxon>Bacteria</taxon>
        <taxon>Pseudomonadati</taxon>
        <taxon>Pseudomonadota</taxon>
        <taxon>Gammaproteobacteria</taxon>
        <taxon>Alteromonadales</taxon>
        <taxon>Pseudoalteromonadaceae</taxon>
        <taxon>Pseudoalteromonas</taxon>
    </lineage>
</organism>
<protein>
    <submittedName>
        <fullName evidence="1">ABC transporter permease</fullName>
    </submittedName>
</protein>
<gene>
    <name evidence="1" type="ORF">V6250_01405</name>
</gene>
<evidence type="ECO:0000313" key="2">
    <source>
        <dbReference type="Proteomes" id="UP001374952"/>
    </source>
</evidence>
<proteinExistence type="predicted"/>
<reference evidence="1" key="1">
    <citation type="submission" date="2024-02" db="EMBL/GenBank/DDBJ databases">
        <title>Bacteria isolated from the canopy kelp, Nereocystis luetkeana.</title>
        <authorList>
            <person name="Pfister C.A."/>
            <person name="Younker I.T."/>
            <person name="Light S.H."/>
        </authorList>
    </citation>
    <scope>NUCLEOTIDE SEQUENCE</scope>
    <source>
        <strain evidence="1">TN.2.01</strain>
    </source>
</reference>
<dbReference type="Proteomes" id="UP001374952">
    <property type="component" value="Unassembled WGS sequence"/>
</dbReference>
<accession>A0ACC6QYY4</accession>
<dbReference type="EMBL" id="JBAKAX010000001">
    <property type="protein sequence ID" value="MEL0602803.1"/>
    <property type="molecule type" value="Genomic_DNA"/>
</dbReference>
<sequence>MLIHTLKKEARLIANDLHSLAVLLLMPIVFMVIMTMASSQSQQSIQENLVLSVAGENNSQHSLVITKLLQAQGFTISANKSRTEQVSQLIIHQQFDQQILMRQGTSRLQLIISDDLAPQTRLLLREKVKACLAQLKLYLYMLETGDLNTDAVIDEQINAVITASDVNYLLADTPAKALHNSALNSIPAWWVFGVYFIVLPVSLTFINERNNGTLVRLKTYPISMARYFYNKACAYTLVSLVQTVLLALIGCLVIPYCLDLPLLSLNSLSLSVIALISLSVAAISFALLLASLVSSYEQAIVVGGGVNIILAALSGFMVPLEIMPSNLAALANGSPMYWSAQILRLIMGETMTHSFWHYSVLLWGFSLSCFSAALWIFNKKMRNLIWN</sequence>
<comment type="caution">
    <text evidence="1">The sequence shown here is derived from an EMBL/GenBank/DDBJ whole genome shotgun (WGS) entry which is preliminary data.</text>
</comment>